<accession>A0ABR9BC41</accession>
<dbReference type="PANTHER" id="PTHR46663">
    <property type="entry name" value="DIGUANYLATE CYCLASE DGCT-RELATED"/>
    <property type="match status" value="1"/>
</dbReference>
<dbReference type="EMBL" id="JACYTO010000002">
    <property type="protein sequence ID" value="MBD8503904.1"/>
    <property type="molecule type" value="Genomic_DNA"/>
</dbReference>
<evidence type="ECO:0000259" key="3">
    <source>
        <dbReference type="PROSITE" id="PS50113"/>
    </source>
</evidence>
<dbReference type="InterPro" id="IPR029787">
    <property type="entry name" value="Nucleotide_cyclase"/>
</dbReference>
<dbReference type="PROSITE" id="PS50113">
    <property type="entry name" value="PAC"/>
    <property type="match status" value="1"/>
</dbReference>
<dbReference type="RefSeq" id="WP_187718697.1">
    <property type="nucleotide sequence ID" value="NZ_JACTAH010000002.1"/>
</dbReference>
<evidence type="ECO:0000259" key="2">
    <source>
        <dbReference type="PROSITE" id="PS50112"/>
    </source>
</evidence>
<evidence type="ECO:0000313" key="6">
    <source>
        <dbReference type="Proteomes" id="UP000603602"/>
    </source>
</evidence>
<dbReference type="InterPro" id="IPR043128">
    <property type="entry name" value="Rev_trsase/Diguanyl_cyclase"/>
</dbReference>
<dbReference type="NCBIfam" id="TIGR00254">
    <property type="entry name" value="GGDEF"/>
    <property type="match status" value="1"/>
</dbReference>
<sequence>MRRYRWSRLADLGFLAFLTACAAVAGAALYYHGQRLERQAATAERRLLEADALHTLDHLEQTLTTVNLTLQSLLETGYTTHDAGTWNTLLADALRHAPHLRSLSLLDDHGQVQASSNPANIGLRPALEDYLPHESGRLGLLRIGSLHTGRDLADGRPVGDPTAAPPELGFLPVIRGVAKGEAGMLSLLATVNVDYFLNRIWAHGLEQTAWIDVLRYDGALLFSTRERALDAAIQTANTDIVTGWRTGYELGGLDQAPAGHTLITTWRVARALPIGVLARAEREQAVQAARLEIHRQAIILVPLIILAMAGVLAGYVALRRDARRRIAAQDRDFDRMACLLDALPASVLLFGQDGRALLTNRAWQEFAATHAAQVPHGALHYRDYARLFRPDGSRSDDTAEAGIGAVLLDEKPAFEGEFTLADGHSALRLLARPFSHDRLRGVVVLQLDVSDRKRAEERNRLLHAALDAAANAIVITDPDAVIEWANPAFAALTGYTPDEAVGRKPKDLISSGRQDAAFYSALWETILRGEVWRGELVNKRKDGQLYHEALTITPVPDRSGRVAHFVAVKEDVTQRKLQEHDLKRLASVDPLTGVSNRRVFMERLAFELARVRRYGEAAALLMLDLDHFKLVNDRHGHAAGDAVLRSFTERAAAELRQTDTLGRLGGEEFAILLPETDEAGACELAERIRLRLAGQPIEYGGQSIAVTVSTGVALLESTDPHADAVLARADEALYRAKQRGRNRIECADALR</sequence>
<dbReference type="Proteomes" id="UP000603602">
    <property type="component" value="Unassembled WGS sequence"/>
</dbReference>
<dbReference type="SMART" id="SM00091">
    <property type="entry name" value="PAS"/>
    <property type="match status" value="2"/>
</dbReference>
<comment type="caution">
    <text evidence="5">The sequence shown here is derived from an EMBL/GenBank/DDBJ whole genome shotgun (WGS) entry which is preliminary data.</text>
</comment>
<dbReference type="InterPro" id="IPR052163">
    <property type="entry name" value="DGC-Regulatory_Protein"/>
</dbReference>
<dbReference type="SMART" id="SM00086">
    <property type="entry name" value="PAC"/>
    <property type="match status" value="2"/>
</dbReference>
<dbReference type="SUPFAM" id="SSF55785">
    <property type="entry name" value="PYP-like sensor domain (PAS domain)"/>
    <property type="match status" value="1"/>
</dbReference>
<dbReference type="PANTHER" id="PTHR46663:SF4">
    <property type="entry name" value="DIGUANYLATE CYCLASE DGCT-RELATED"/>
    <property type="match status" value="1"/>
</dbReference>
<feature type="domain" description="PAS" evidence="2">
    <location>
        <begin position="458"/>
        <end position="503"/>
    </location>
</feature>
<dbReference type="NCBIfam" id="TIGR00229">
    <property type="entry name" value="sensory_box"/>
    <property type="match status" value="1"/>
</dbReference>
<dbReference type="SMART" id="SM00267">
    <property type="entry name" value="GGDEF"/>
    <property type="match status" value="1"/>
</dbReference>
<keyword evidence="1" id="KW-0472">Membrane</keyword>
<dbReference type="PROSITE" id="PS50112">
    <property type="entry name" value="PAS"/>
    <property type="match status" value="1"/>
</dbReference>
<dbReference type="PROSITE" id="PS50887">
    <property type="entry name" value="GGDEF"/>
    <property type="match status" value="1"/>
</dbReference>
<dbReference type="CDD" id="cd00130">
    <property type="entry name" value="PAS"/>
    <property type="match status" value="1"/>
</dbReference>
<proteinExistence type="predicted"/>
<keyword evidence="6" id="KW-1185">Reference proteome</keyword>
<gene>
    <name evidence="5" type="ORF">IFO67_13500</name>
</gene>
<organism evidence="5 6">
    <name type="scientific">Thauera sedimentorum</name>
    <dbReference type="NCBI Taxonomy" id="2767595"/>
    <lineage>
        <taxon>Bacteria</taxon>
        <taxon>Pseudomonadati</taxon>
        <taxon>Pseudomonadota</taxon>
        <taxon>Betaproteobacteria</taxon>
        <taxon>Rhodocyclales</taxon>
        <taxon>Zoogloeaceae</taxon>
        <taxon>Thauera</taxon>
    </lineage>
</organism>
<evidence type="ECO:0000259" key="4">
    <source>
        <dbReference type="PROSITE" id="PS50887"/>
    </source>
</evidence>
<dbReference type="Pfam" id="PF13426">
    <property type="entry name" value="PAS_9"/>
    <property type="match status" value="1"/>
</dbReference>
<evidence type="ECO:0000313" key="5">
    <source>
        <dbReference type="EMBL" id="MBD8503904.1"/>
    </source>
</evidence>
<feature type="domain" description="GGDEF" evidence="4">
    <location>
        <begin position="616"/>
        <end position="749"/>
    </location>
</feature>
<dbReference type="Gene3D" id="3.30.450.20">
    <property type="entry name" value="PAS domain"/>
    <property type="match status" value="3"/>
</dbReference>
<protein>
    <submittedName>
        <fullName evidence="5">Diguanylate cyclase</fullName>
    </submittedName>
</protein>
<evidence type="ECO:0000256" key="1">
    <source>
        <dbReference type="SAM" id="Phobius"/>
    </source>
</evidence>
<reference evidence="6" key="1">
    <citation type="submission" date="2023-07" db="EMBL/GenBank/DDBJ databases">
        <title>Thauera sp. CAU 1555 isolated from sand of Yaerae Beach.</title>
        <authorList>
            <person name="Kim W."/>
        </authorList>
    </citation>
    <scope>NUCLEOTIDE SEQUENCE [LARGE SCALE GENOMIC DNA]</scope>
    <source>
        <strain evidence="6">CAU 1555</strain>
    </source>
</reference>
<dbReference type="CDD" id="cd01949">
    <property type="entry name" value="GGDEF"/>
    <property type="match status" value="1"/>
</dbReference>
<dbReference type="SUPFAM" id="SSF55073">
    <property type="entry name" value="Nucleotide cyclase"/>
    <property type="match status" value="1"/>
</dbReference>
<keyword evidence="1" id="KW-1133">Transmembrane helix</keyword>
<dbReference type="InterPro" id="IPR000014">
    <property type="entry name" value="PAS"/>
</dbReference>
<dbReference type="InterPro" id="IPR001610">
    <property type="entry name" value="PAC"/>
</dbReference>
<feature type="transmembrane region" description="Helical" evidence="1">
    <location>
        <begin position="297"/>
        <end position="318"/>
    </location>
</feature>
<dbReference type="InterPro" id="IPR000700">
    <property type="entry name" value="PAS-assoc_C"/>
</dbReference>
<keyword evidence="1" id="KW-0812">Transmembrane</keyword>
<dbReference type="Pfam" id="PF00990">
    <property type="entry name" value="GGDEF"/>
    <property type="match status" value="1"/>
</dbReference>
<dbReference type="InterPro" id="IPR000160">
    <property type="entry name" value="GGDEF_dom"/>
</dbReference>
<feature type="domain" description="PAC" evidence="3">
    <location>
        <begin position="530"/>
        <end position="584"/>
    </location>
</feature>
<name>A0ABR9BC41_9RHOO</name>
<dbReference type="Gene3D" id="3.30.70.270">
    <property type="match status" value="1"/>
</dbReference>
<dbReference type="InterPro" id="IPR035965">
    <property type="entry name" value="PAS-like_dom_sf"/>
</dbReference>